<evidence type="ECO:0000259" key="3">
    <source>
        <dbReference type="SMART" id="SM00992"/>
    </source>
</evidence>
<evidence type="ECO:0000256" key="2">
    <source>
        <dbReference type="SAM" id="SignalP"/>
    </source>
</evidence>
<dbReference type="VEuPathDB" id="PlasmoDB:PmUG01_01020800"/>
<dbReference type="InterPro" id="IPR036623">
    <property type="entry name" value="Hemimethylated_DNA-bd_sf"/>
</dbReference>
<name>A0A1D3JK60_PLAMA</name>
<organism evidence="4 5">
    <name type="scientific">Plasmodium malariae</name>
    <dbReference type="NCBI Taxonomy" id="5858"/>
    <lineage>
        <taxon>Eukaryota</taxon>
        <taxon>Sar</taxon>
        <taxon>Alveolata</taxon>
        <taxon>Apicomplexa</taxon>
        <taxon>Aconoidasida</taxon>
        <taxon>Haemosporida</taxon>
        <taxon>Plasmodiidae</taxon>
        <taxon>Plasmodium</taxon>
        <taxon>Plasmodium (Plasmodium)</taxon>
    </lineage>
</organism>
<feature type="region of interest" description="Disordered" evidence="1">
    <location>
        <begin position="126"/>
        <end position="173"/>
    </location>
</feature>
<dbReference type="KEGG" id="pmal:PMUG01_01020800"/>
<dbReference type="Pfam" id="PF08755">
    <property type="entry name" value="YccV-like"/>
    <property type="match status" value="1"/>
</dbReference>
<protein>
    <submittedName>
        <fullName evidence="4">Cg1 protein, putative</fullName>
    </submittedName>
</protein>
<feature type="region of interest" description="Disordered" evidence="1">
    <location>
        <begin position="1045"/>
        <end position="1067"/>
    </location>
</feature>
<dbReference type="PANTHER" id="PTHR24216">
    <property type="entry name" value="PAXILLIN-RELATED"/>
    <property type="match status" value="1"/>
</dbReference>
<feature type="compositionally biased region" description="Polar residues" evidence="1">
    <location>
        <begin position="834"/>
        <end position="861"/>
    </location>
</feature>
<dbReference type="AlphaFoldDB" id="A0A1D3JK60"/>
<evidence type="ECO:0000313" key="4">
    <source>
        <dbReference type="EMBL" id="SBT86914.1"/>
    </source>
</evidence>
<dbReference type="RefSeq" id="XP_028859997.1">
    <property type="nucleotide sequence ID" value="XM_029008199.1"/>
</dbReference>
<keyword evidence="2" id="KW-0732">Signal</keyword>
<feature type="domain" description="Hemimethylated DNA-binding" evidence="3">
    <location>
        <begin position="969"/>
        <end position="1129"/>
    </location>
</feature>
<feature type="compositionally biased region" description="Polar residues" evidence="1">
    <location>
        <begin position="559"/>
        <end position="568"/>
    </location>
</feature>
<dbReference type="GO" id="GO:0003677">
    <property type="term" value="F:DNA binding"/>
    <property type="evidence" value="ECO:0007669"/>
    <property type="project" value="InterPro"/>
</dbReference>
<feature type="compositionally biased region" description="Low complexity" evidence="1">
    <location>
        <begin position="569"/>
        <end position="678"/>
    </location>
</feature>
<dbReference type="EMBL" id="LT594622">
    <property type="protein sequence ID" value="SBT86914.1"/>
    <property type="molecule type" value="Genomic_DNA"/>
</dbReference>
<gene>
    <name evidence="4" type="primary">PmUG01_01020800</name>
    <name evidence="4" type="ORF">PMUG01_01020800</name>
</gene>
<keyword evidence="5" id="KW-1185">Reference proteome</keyword>
<dbReference type="OMA" id="YEVCLPN"/>
<dbReference type="SMART" id="SM00992">
    <property type="entry name" value="YccV-like"/>
    <property type="match status" value="1"/>
</dbReference>
<dbReference type="Gene3D" id="2.30.30.390">
    <property type="entry name" value="Hemimethylated DNA-binding domain"/>
    <property type="match status" value="1"/>
</dbReference>
<feature type="chain" id="PRO_5008915867" evidence="2">
    <location>
        <begin position="17"/>
        <end position="1147"/>
    </location>
</feature>
<dbReference type="GeneID" id="39866360"/>
<dbReference type="Proteomes" id="UP000219813">
    <property type="component" value="Chromosome 1"/>
</dbReference>
<feature type="region of interest" description="Disordered" evidence="1">
    <location>
        <begin position="551"/>
        <end position="678"/>
    </location>
</feature>
<feature type="signal peptide" evidence="2">
    <location>
        <begin position="1"/>
        <end position="16"/>
    </location>
</feature>
<proteinExistence type="predicted"/>
<reference evidence="4 5" key="1">
    <citation type="submission" date="2016-06" db="EMBL/GenBank/DDBJ databases">
        <authorList>
            <consortium name="Pathogen Informatics"/>
        </authorList>
    </citation>
    <scope>NUCLEOTIDE SEQUENCE [LARGE SCALE GENOMIC DNA]</scope>
</reference>
<sequence length="1147" mass="131617">MLIFLLIALNILACICFLNTKYQIQLDYSIPSELFNLDKSLKYTNVTIGKDSLLCILNNSNDNYDDNLECNEEYDLFKNIEDANGINNFVEEKLSRNYLLTYADNSITYNLSLGDEDISPVREVGASPKASINSGGSSGSGCGHAIEKRKTQARGSKGNPVEHTKRGRSYPHGEVKGVPKCNFKRVYDYIFYKHKFNVYHKYRKYDKMNDQISLKNHIIKGKMLTINNMCIDAYSSKENMLKICLNKSVSFVTTKYFSKDKKHVSVSNYLDGRDLLFANNTVVQYYTDGKYFFEVLYICGNNNVRVNSFEKLDRVYHPLIFEIYEHVNTNLIKLYNILRKKWKDSGISFFKTFSLYSYGEKYYKALKDKLNENLNFLFPNAENLYRITISAYMFCNYTDRINPPNHYLLKNLMNKCYNFSKNDEYTYEICLPYSVIKYRKDDYGKVKFPIISLGSSYVSLNEGKAFYEKTYDIFPVLKMNYKLKKDRENYFKMKKSTISQSNALYTTSHVFSTYTFSSPLSFPNSEENSFNQTEYSSTSFHNVSPSDTSSLFPLPSILRPSSSAQPTTSNPLSPHLPSPHHSSSHPSSSHPSSSHPSSSHPSSSHPSSSHPSSSHPSSSHPSSSHPSSSHPSSSHPSSSHPSSSHSSSSHPSSSHSLSSPSTLSSHPTNSSLPAFTSLPSPSSHPAASSYSHPSFSSFYFSHYAPLYGPYFSFSLNRIPYMSTYVIDKPMEILKYGNENFYKALAFDLKGGKCKDSLEEVYDYITTIYFDCSLHYKNEMHTKIINVFQSTECHYYIHVTSPLLCAHPTLHTSMKAKIEVIKCFKNVYAASSQLQGGSTSCNRTNSHNDSCASSGNTRSGNSREPCGNKCKQCSECTSKPSSGGAGEKSTPGVHTHNNKHMNRDTLKSDNYISNEDKLYLQEFYSLKYKIFQNTKMVSFEAVPKGKKIEFGKMYDFGLGNYIRKRVYKSSPMFHIGNIVKHRYWNYQAVVVSWDYICFAPNEWKENFFSEYPSEFQNTVHYLLLINKKKKKEGTLYEPNYYSNKKKKRNYTDKHSIKSGSSTSSGSRIDKEKEQDFFFMVNDDDIVNNENFHFAYVPESSLDYGDKMIYSEYLPQFFEKYNDFFHFYIPKKNHIIWKLFPYDFFNLIF</sequence>
<evidence type="ECO:0000313" key="5">
    <source>
        <dbReference type="Proteomes" id="UP000219813"/>
    </source>
</evidence>
<dbReference type="InterPro" id="IPR011722">
    <property type="entry name" value="Hemimethylated_DNA-bd_dom"/>
</dbReference>
<evidence type="ECO:0000256" key="1">
    <source>
        <dbReference type="SAM" id="MobiDB-lite"/>
    </source>
</evidence>
<accession>A0A1D3JK60</accession>
<dbReference type="SUPFAM" id="SSF141255">
    <property type="entry name" value="YccV-like"/>
    <property type="match status" value="1"/>
</dbReference>
<dbReference type="OrthoDB" id="448954at2759"/>
<feature type="region of interest" description="Disordered" evidence="1">
    <location>
        <begin position="834"/>
        <end position="904"/>
    </location>
</feature>